<accession>A0A0B7GUJ2</accession>
<protein>
    <submittedName>
        <fullName evidence="2">Haloacid dehalogenase-like hydrolase</fullName>
    </submittedName>
</protein>
<reference evidence="3" key="1">
    <citation type="submission" date="2015-01" db="EMBL/GenBank/DDBJ databases">
        <authorList>
            <person name="Manzoor Shahid"/>
            <person name="Zubair Saima"/>
        </authorList>
    </citation>
    <scope>NUCLEOTIDE SEQUENCE [LARGE SCALE GENOMIC DNA]</scope>
    <source>
        <strain evidence="3">V1</strain>
    </source>
</reference>
<dbReference type="EMBL" id="CDNC01000001">
    <property type="protein sequence ID" value="CEM60366.1"/>
    <property type="molecule type" value="Genomic_DNA"/>
</dbReference>
<dbReference type="Gene3D" id="3.40.50.1000">
    <property type="entry name" value="HAD superfamily/HAD-like"/>
    <property type="match status" value="1"/>
</dbReference>
<sequence length="306" mass="35540">MANIIAVVWDFDKTLVDGYMQDPIFEEYGVDSKEFWDEVNSLPAKYEKEQNVRVNPDTIYLNQFIKEAKAKNGKFKGLNNKKLRDFGSKVKFYSGIPEIFKRTKDVIDKNSSYKEYDIKIEHYIVSTGMAEVIRGSLVEKYVTDIWGCELIEEEINGEKVISEVVYTIDNTTKTRALFEINKGVNRHEGVQVNTKIPEEKRRVHFRNMIYIADGPSDIRAFSLVNQNKGATFAVYPKGNMPAMKQVEQMREDGRINMYAEADYRDGTMAYMWLCNKIEQFAERILNDEKEKIAKYAQRGTPKHLID</sequence>
<organism evidence="1 3">
    <name type="scientific">Treponema phagedenis</name>
    <dbReference type="NCBI Taxonomy" id="162"/>
    <lineage>
        <taxon>Bacteria</taxon>
        <taxon>Pseudomonadati</taxon>
        <taxon>Spirochaetota</taxon>
        <taxon>Spirochaetia</taxon>
        <taxon>Spirochaetales</taxon>
        <taxon>Treponemataceae</taxon>
        <taxon>Treponema</taxon>
    </lineage>
</organism>
<dbReference type="SUPFAM" id="SSF56784">
    <property type="entry name" value="HAD-like"/>
    <property type="match status" value="1"/>
</dbReference>
<name>A0A0B7GUJ2_TREPH</name>
<dbReference type="InterPro" id="IPR023214">
    <property type="entry name" value="HAD_sf"/>
</dbReference>
<dbReference type="OrthoDB" id="9785423at2"/>
<evidence type="ECO:0000313" key="2">
    <source>
        <dbReference type="EMBL" id="QEJ97811.1"/>
    </source>
</evidence>
<dbReference type="GO" id="GO:0016787">
    <property type="term" value="F:hydrolase activity"/>
    <property type="evidence" value="ECO:0007669"/>
    <property type="project" value="UniProtKB-KW"/>
</dbReference>
<dbReference type="RefSeq" id="WP_024752491.1">
    <property type="nucleotide sequence ID" value="NZ_CDNC01000001.1"/>
</dbReference>
<keyword evidence="3" id="KW-1185">Reference proteome</keyword>
<reference evidence="1" key="2">
    <citation type="submission" date="2015-01" db="EMBL/GenBank/DDBJ databases">
        <authorList>
            <person name="Xiang T."/>
            <person name="Song Y."/>
            <person name="Huang L."/>
            <person name="Wang B."/>
            <person name="Wu P."/>
        </authorList>
    </citation>
    <scope>NUCLEOTIDE SEQUENCE [LARGE SCALE GENOMIC DNA]</scope>
    <source>
        <strain evidence="1">V1</strain>
    </source>
</reference>
<dbReference type="Proteomes" id="UP000042527">
    <property type="component" value="Unassembled WGS sequence"/>
</dbReference>
<dbReference type="Proteomes" id="UP000323594">
    <property type="component" value="Chromosome"/>
</dbReference>
<evidence type="ECO:0000313" key="1">
    <source>
        <dbReference type="EMBL" id="CEM60366.1"/>
    </source>
</evidence>
<reference evidence="2 4" key="3">
    <citation type="submission" date="2019-08" db="EMBL/GenBank/DDBJ databases">
        <authorList>
            <person name="Kuhnert P."/>
        </authorList>
    </citation>
    <scope>NUCLEOTIDE SEQUENCE [LARGE SCALE GENOMIC DNA]</scope>
    <source>
        <strain evidence="2 4">B36.5</strain>
    </source>
</reference>
<dbReference type="EMBL" id="CP042817">
    <property type="protein sequence ID" value="QEJ97811.1"/>
    <property type="molecule type" value="Genomic_DNA"/>
</dbReference>
<gene>
    <name evidence="2" type="ORF">FUT82_07250</name>
    <name evidence="1" type="ORF">TPHV1_10034</name>
</gene>
<dbReference type="InterPro" id="IPR036412">
    <property type="entry name" value="HAD-like_sf"/>
</dbReference>
<evidence type="ECO:0000313" key="3">
    <source>
        <dbReference type="Proteomes" id="UP000042527"/>
    </source>
</evidence>
<dbReference type="GeneID" id="57753595"/>
<proteinExistence type="predicted"/>
<dbReference type="AlphaFoldDB" id="A0A0B7GUJ2"/>
<keyword evidence="2" id="KW-0378">Hydrolase</keyword>
<evidence type="ECO:0000313" key="4">
    <source>
        <dbReference type="Proteomes" id="UP000323594"/>
    </source>
</evidence>